<dbReference type="AlphaFoldDB" id="A0A4Y2WRL3"/>
<comment type="caution">
    <text evidence="2">The sequence shown here is derived from an EMBL/GenBank/DDBJ whole genome shotgun (WGS) entry which is preliminary data.</text>
</comment>
<keyword evidence="3" id="KW-1185">Reference proteome</keyword>
<evidence type="ECO:0000313" key="2">
    <source>
        <dbReference type="EMBL" id="GBO39358.1"/>
    </source>
</evidence>
<dbReference type="EMBL" id="BGPR01064380">
    <property type="protein sequence ID" value="GBO39358.1"/>
    <property type="molecule type" value="Genomic_DNA"/>
</dbReference>
<evidence type="ECO:0000313" key="3">
    <source>
        <dbReference type="Proteomes" id="UP000499080"/>
    </source>
</evidence>
<accession>A0A4Y2WRL3</accession>
<evidence type="ECO:0000313" key="1">
    <source>
        <dbReference type="EMBL" id="GBO39352.1"/>
    </source>
</evidence>
<name>A0A4Y2WRL3_ARAVE</name>
<feature type="non-terminal residue" evidence="2">
    <location>
        <position position="1"/>
    </location>
</feature>
<gene>
    <name evidence="1" type="ORF">AVEN_243140_1</name>
    <name evidence="2" type="ORF">AVEN_51620_1</name>
</gene>
<reference evidence="2 3" key="1">
    <citation type="journal article" date="2019" name="Sci. Rep.">
        <title>Orb-weaving spider Araneus ventricosus genome elucidates the spidroin gene catalogue.</title>
        <authorList>
            <person name="Kono N."/>
            <person name="Nakamura H."/>
            <person name="Ohtoshi R."/>
            <person name="Moran D.A.P."/>
            <person name="Shinohara A."/>
            <person name="Yoshida Y."/>
            <person name="Fujiwara M."/>
            <person name="Mori M."/>
            <person name="Tomita M."/>
            <person name="Arakawa K."/>
        </authorList>
    </citation>
    <scope>NUCLEOTIDE SEQUENCE [LARGE SCALE GENOMIC DNA]</scope>
</reference>
<sequence length="130" mass="15328">YDTNEEREVFLRLWNNANETLLPMAGSYGKQKNGKYDQRSALFAHCELILEAVRRSLKKCLVDKVKTCIFREGRKQIEKFLDNLKAWKLDASPVHKHFFIKNMDEMHHTGAHADKYTYTRTEQSFAEEES</sequence>
<dbReference type="Proteomes" id="UP000499080">
    <property type="component" value="Unassembled WGS sequence"/>
</dbReference>
<protein>
    <submittedName>
        <fullName evidence="2">Uncharacterized protein</fullName>
    </submittedName>
</protein>
<proteinExistence type="predicted"/>
<dbReference type="EMBL" id="BGPR01064369">
    <property type="protein sequence ID" value="GBO39352.1"/>
    <property type="molecule type" value="Genomic_DNA"/>
</dbReference>
<organism evidence="2 3">
    <name type="scientific">Araneus ventricosus</name>
    <name type="common">Orbweaver spider</name>
    <name type="synonym">Epeira ventricosa</name>
    <dbReference type="NCBI Taxonomy" id="182803"/>
    <lineage>
        <taxon>Eukaryota</taxon>
        <taxon>Metazoa</taxon>
        <taxon>Ecdysozoa</taxon>
        <taxon>Arthropoda</taxon>
        <taxon>Chelicerata</taxon>
        <taxon>Arachnida</taxon>
        <taxon>Araneae</taxon>
        <taxon>Araneomorphae</taxon>
        <taxon>Entelegynae</taxon>
        <taxon>Araneoidea</taxon>
        <taxon>Araneidae</taxon>
        <taxon>Araneus</taxon>
    </lineage>
</organism>